<dbReference type="RefSeq" id="WP_200166741.1">
    <property type="nucleotide sequence ID" value="NZ_JACTSG010000004.1"/>
</dbReference>
<reference evidence="3 4" key="1">
    <citation type="submission" date="2020-08" db="EMBL/GenBank/DDBJ databases">
        <title>Comparative genomics of Francisella species.</title>
        <authorList>
            <person name="Sahl J."/>
            <person name="Sjodin A."/>
            <person name="Wagner D."/>
            <person name="Forsman M."/>
        </authorList>
    </citation>
    <scope>NUCLEOTIDE SEQUENCE [LARGE SCALE GENOMIC DNA]</scope>
    <source>
        <strain evidence="3 4">F1093</strain>
    </source>
</reference>
<name>A0ABS1GCN0_9GAMM</name>
<dbReference type="Pfam" id="PF13509">
    <property type="entry name" value="S1_2"/>
    <property type="match status" value="2"/>
</dbReference>
<dbReference type="InterPro" id="IPR039566">
    <property type="entry name" value="CvfB_S1_st"/>
</dbReference>
<feature type="domain" description="S1 motif" evidence="2">
    <location>
        <begin position="68"/>
        <end position="130"/>
    </location>
</feature>
<dbReference type="SMART" id="SM00316">
    <property type="entry name" value="S1"/>
    <property type="match status" value="3"/>
</dbReference>
<accession>A0ABS1GCN0</accession>
<dbReference type="InterPro" id="IPR012340">
    <property type="entry name" value="NA-bd_OB-fold"/>
</dbReference>
<comment type="caution">
    <text evidence="3">The sequence shown here is derived from an EMBL/GenBank/DDBJ whole genome shotgun (WGS) entry which is preliminary data.</text>
</comment>
<dbReference type="InterPro" id="IPR036388">
    <property type="entry name" value="WH-like_DNA-bd_sf"/>
</dbReference>
<dbReference type="InterPro" id="IPR014464">
    <property type="entry name" value="CvfB_fam"/>
</dbReference>
<dbReference type="PANTHER" id="PTHR37296:SF1">
    <property type="entry name" value="CONSERVED VIRULENCE FACTOR B"/>
    <property type="match status" value="1"/>
</dbReference>
<dbReference type="PIRSF" id="PIRSF012524">
    <property type="entry name" value="YitL_S1"/>
    <property type="match status" value="1"/>
</dbReference>
<feature type="domain" description="S1 motif" evidence="2">
    <location>
        <begin position="144"/>
        <end position="206"/>
    </location>
</feature>
<dbReference type="Gene3D" id="1.10.10.10">
    <property type="entry name" value="Winged helix-like DNA-binding domain superfamily/Winged helix DNA-binding domain"/>
    <property type="match status" value="1"/>
</dbReference>
<feature type="domain" description="S1 motif" evidence="2">
    <location>
        <begin position="3"/>
        <end position="64"/>
    </location>
</feature>
<evidence type="ECO:0000313" key="4">
    <source>
        <dbReference type="Proteomes" id="UP000760407"/>
    </source>
</evidence>
<dbReference type="Pfam" id="PF17783">
    <property type="entry name" value="WHD_CvfB"/>
    <property type="match status" value="1"/>
</dbReference>
<sequence>MISIGKYSKLKILEKARDRFVLDALELGTASIASSELSDTVSVDDSIEVFLYHNSKSELVATIKKVPTVGQIAYLQVKSITKIGAFLDWGLEKDLFVPLAEQHRPLEVGKSYIVYLYLDKVSGRITASSKVNKFITDYAGDELKPNQEVDLVIANSTNIGYKAIINNSYWGILYSSEVFRRLSFGQSTKGYIKNIRDDGRIDLSLQLVHKDLDKNAELVEKYLIEHNGSAPFNDKSNPDDIVREFGISKAAFKRAIGTLLKKKKIIIRESGIYLNG</sequence>
<evidence type="ECO:0000259" key="2">
    <source>
        <dbReference type="SMART" id="SM00316"/>
    </source>
</evidence>
<dbReference type="InterPro" id="IPR003029">
    <property type="entry name" value="S1_domain"/>
</dbReference>
<organism evidence="3 4">
    <name type="scientific">Francisella philomiragia</name>
    <dbReference type="NCBI Taxonomy" id="28110"/>
    <lineage>
        <taxon>Bacteria</taxon>
        <taxon>Pseudomonadati</taxon>
        <taxon>Pseudomonadota</taxon>
        <taxon>Gammaproteobacteria</taxon>
        <taxon>Thiotrichales</taxon>
        <taxon>Francisellaceae</taxon>
        <taxon>Francisella</taxon>
    </lineage>
</organism>
<dbReference type="EMBL" id="JACTSG010000004">
    <property type="protein sequence ID" value="MBK2302571.1"/>
    <property type="molecule type" value="Genomic_DNA"/>
</dbReference>
<dbReference type="Gene3D" id="2.40.50.140">
    <property type="entry name" value="Nucleic acid-binding proteins"/>
    <property type="match status" value="2"/>
</dbReference>
<keyword evidence="4" id="KW-1185">Reference proteome</keyword>
<comment type="similarity">
    <text evidence="1">Belongs to the CvfB family.</text>
</comment>
<evidence type="ECO:0000313" key="3">
    <source>
        <dbReference type="EMBL" id="MBK2302571.1"/>
    </source>
</evidence>
<dbReference type="PANTHER" id="PTHR37296">
    <property type="entry name" value="CONSERVED VIRULENCE FACTOR B"/>
    <property type="match status" value="1"/>
</dbReference>
<gene>
    <name evidence="3" type="ORF">IBE52_06560</name>
</gene>
<dbReference type="Proteomes" id="UP000760407">
    <property type="component" value="Unassembled WGS sequence"/>
</dbReference>
<dbReference type="InterPro" id="IPR040764">
    <property type="entry name" value="CvfB_WH"/>
</dbReference>
<evidence type="ECO:0000256" key="1">
    <source>
        <dbReference type="PIRNR" id="PIRNR012524"/>
    </source>
</evidence>
<proteinExistence type="inferred from homology"/>
<protein>
    <submittedName>
        <fullName evidence="3">GntR family transcriptional regulator</fullName>
    </submittedName>
</protein>